<dbReference type="Pfam" id="PF01230">
    <property type="entry name" value="HIT"/>
    <property type="match status" value="1"/>
</dbReference>
<keyword evidence="4" id="KW-1185">Reference proteome</keyword>
<sequence length="117" mass="12116">MAGEPQADCLFCKIVAGEVPADVVRETGTTVAFRDINPQAPTHILVIPRAHYRDAASLAAADPRLAADLLAGAGAVAEQEELGAYRIVLNTGAGAGQTVFHVHAHVLGGRGLEWPPG</sequence>
<dbReference type="SUPFAM" id="SSF54197">
    <property type="entry name" value="HIT-like"/>
    <property type="match status" value="1"/>
</dbReference>
<evidence type="ECO:0000313" key="3">
    <source>
        <dbReference type="EMBL" id="GAA1925784.1"/>
    </source>
</evidence>
<dbReference type="Gene3D" id="3.30.428.10">
    <property type="entry name" value="HIT-like"/>
    <property type="match status" value="1"/>
</dbReference>
<comment type="caution">
    <text evidence="3">The sequence shown here is derived from an EMBL/GenBank/DDBJ whole genome shotgun (WGS) entry which is preliminary data.</text>
</comment>
<dbReference type="CDD" id="cd01276">
    <property type="entry name" value="PKCI_related"/>
    <property type="match status" value="1"/>
</dbReference>
<accession>A0ABP5AYD9</accession>
<evidence type="ECO:0000256" key="1">
    <source>
        <dbReference type="PROSITE-ProRule" id="PRU00464"/>
    </source>
</evidence>
<protein>
    <submittedName>
        <fullName evidence="3">Histidine triad nucleotide-binding protein</fullName>
    </submittedName>
</protein>
<feature type="domain" description="HIT" evidence="2">
    <location>
        <begin position="10"/>
        <end position="117"/>
    </location>
</feature>
<dbReference type="Proteomes" id="UP001501303">
    <property type="component" value="Unassembled WGS sequence"/>
</dbReference>
<dbReference type="EMBL" id="BAAAMJ010000043">
    <property type="protein sequence ID" value="GAA1925784.1"/>
    <property type="molecule type" value="Genomic_DNA"/>
</dbReference>
<gene>
    <name evidence="3" type="ORF">GCM10009716_37520</name>
</gene>
<dbReference type="PROSITE" id="PS51084">
    <property type="entry name" value="HIT_2"/>
    <property type="match status" value="1"/>
</dbReference>
<dbReference type="InterPro" id="IPR011146">
    <property type="entry name" value="HIT-like"/>
</dbReference>
<proteinExistence type="predicted"/>
<name>A0ABP5AYD9_9ACTN</name>
<organism evidence="3 4">
    <name type="scientific">Streptomyces sodiiphilus</name>
    <dbReference type="NCBI Taxonomy" id="226217"/>
    <lineage>
        <taxon>Bacteria</taxon>
        <taxon>Bacillati</taxon>
        <taxon>Actinomycetota</taxon>
        <taxon>Actinomycetes</taxon>
        <taxon>Kitasatosporales</taxon>
        <taxon>Streptomycetaceae</taxon>
        <taxon>Streptomyces</taxon>
    </lineage>
</organism>
<dbReference type="PANTHER" id="PTHR23089">
    <property type="entry name" value="HISTIDINE TRIAD HIT PROTEIN"/>
    <property type="match status" value="1"/>
</dbReference>
<dbReference type="RefSeq" id="WP_344263894.1">
    <property type="nucleotide sequence ID" value="NZ_BAAAMJ010000043.1"/>
</dbReference>
<evidence type="ECO:0000313" key="4">
    <source>
        <dbReference type="Proteomes" id="UP001501303"/>
    </source>
</evidence>
<reference evidence="4" key="1">
    <citation type="journal article" date="2019" name="Int. J. Syst. Evol. Microbiol.">
        <title>The Global Catalogue of Microorganisms (GCM) 10K type strain sequencing project: providing services to taxonomists for standard genome sequencing and annotation.</title>
        <authorList>
            <consortium name="The Broad Institute Genomics Platform"/>
            <consortium name="The Broad Institute Genome Sequencing Center for Infectious Disease"/>
            <person name="Wu L."/>
            <person name="Ma J."/>
        </authorList>
    </citation>
    <scope>NUCLEOTIDE SEQUENCE [LARGE SCALE GENOMIC DNA]</scope>
    <source>
        <strain evidence="4">JCM 13581</strain>
    </source>
</reference>
<dbReference type="InterPro" id="IPR036265">
    <property type="entry name" value="HIT-like_sf"/>
</dbReference>
<dbReference type="InterPro" id="IPR001310">
    <property type="entry name" value="Histidine_triad_HIT"/>
</dbReference>
<feature type="short sequence motif" description="Histidine triad motif" evidence="1">
    <location>
        <begin position="101"/>
        <end position="105"/>
    </location>
</feature>
<dbReference type="PRINTS" id="PR00332">
    <property type="entry name" value="HISTRIAD"/>
</dbReference>
<evidence type="ECO:0000259" key="2">
    <source>
        <dbReference type="PROSITE" id="PS51084"/>
    </source>
</evidence>